<evidence type="ECO:0000256" key="4">
    <source>
        <dbReference type="ARBA" id="ARBA00023295"/>
    </source>
</evidence>
<dbReference type="AlphaFoldDB" id="X1FEN9"/>
<dbReference type="SUPFAM" id="SSF74650">
    <property type="entry name" value="Galactose mutarotase-like"/>
    <property type="match status" value="1"/>
</dbReference>
<dbReference type="InterPro" id="IPR028995">
    <property type="entry name" value="Glyco_hydro_57/38_cen_sf"/>
</dbReference>
<evidence type="ECO:0000256" key="1">
    <source>
        <dbReference type="ARBA" id="ARBA00009792"/>
    </source>
</evidence>
<dbReference type="Gene3D" id="3.20.110.10">
    <property type="entry name" value="Glycoside hydrolase 38, N terminal domain"/>
    <property type="match status" value="1"/>
</dbReference>
<feature type="non-terminal residue" evidence="6">
    <location>
        <position position="512"/>
    </location>
</feature>
<organism evidence="6">
    <name type="scientific">marine sediment metagenome</name>
    <dbReference type="NCBI Taxonomy" id="412755"/>
    <lineage>
        <taxon>unclassified sequences</taxon>
        <taxon>metagenomes</taxon>
        <taxon>ecological metagenomes</taxon>
    </lineage>
</organism>
<dbReference type="Pfam" id="PF09261">
    <property type="entry name" value="Alpha-mann_mid"/>
    <property type="match status" value="1"/>
</dbReference>
<dbReference type="Gene3D" id="1.20.1270.50">
    <property type="entry name" value="Glycoside hydrolase family 38, central domain"/>
    <property type="match status" value="1"/>
</dbReference>
<keyword evidence="2" id="KW-0479">Metal-binding</keyword>
<evidence type="ECO:0000259" key="5">
    <source>
        <dbReference type="SMART" id="SM00872"/>
    </source>
</evidence>
<dbReference type="InterPro" id="IPR027291">
    <property type="entry name" value="Glyco_hydro_38_N_sf"/>
</dbReference>
<dbReference type="GO" id="GO:0030246">
    <property type="term" value="F:carbohydrate binding"/>
    <property type="evidence" value="ECO:0007669"/>
    <property type="project" value="InterPro"/>
</dbReference>
<evidence type="ECO:0000313" key="6">
    <source>
        <dbReference type="EMBL" id="GAH27889.1"/>
    </source>
</evidence>
<dbReference type="GO" id="GO:0009313">
    <property type="term" value="P:oligosaccharide catabolic process"/>
    <property type="evidence" value="ECO:0007669"/>
    <property type="project" value="TreeGrafter"/>
</dbReference>
<accession>X1FEN9</accession>
<keyword evidence="3" id="KW-0378">Hydrolase</keyword>
<evidence type="ECO:0000256" key="3">
    <source>
        <dbReference type="ARBA" id="ARBA00022801"/>
    </source>
</evidence>
<dbReference type="GO" id="GO:0046872">
    <property type="term" value="F:metal ion binding"/>
    <property type="evidence" value="ECO:0007669"/>
    <property type="project" value="UniProtKB-KW"/>
</dbReference>
<comment type="similarity">
    <text evidence="1">Belongs to the glycosyl hydrolase 38 family.</text>
</comment>
<dbReference type="PANTHER" id="PTHR46017:SF1">
    <property type="entry name" value="ALPHA-MANNOSIDASE 2C1"/>
    <property type="match status" value="1"/>
</dbReference>
<gene>
    <name evidence="6" type="ORF">S03H2_02869</name>
</gene>
<dbReference type="InterPro" id="IPR037094">
    <property type="entry name" value="Glyco_hydro_38_cen_sf"/>
</dbReference>
<dbReference type="CDD" id="cd10789">
    <property type="entry name" value="GH38N_AMII_ER_cytosolic"/>
    <property type="match status" value="1"/>
</dbReference>
<dbReference type="PANTHER" id="PTHR46017">
    <property type="entry name" value="ALPHA-MANNOSIDASE 2C1"/>
    <property type="match status" value="1"/>
</dbReference>
<sequence>MSENKRAIHLICNAHLDPVWLWEWEEGAAEAMSTFRTAAELCENDATFVFNHNEVILYKWVQQYDPVLFKRIQKLVKANKWHIMGGWYLQPDCNMPSGESFVRQILLGKGYFKKHFGVEPTTAINFDPFGHTQGLVQILAKSGYDSYLFGRPKPEHLKLPAEEFIWVGYDGSKITATRFGGWYSSPLGKAKEVIIERIKNTAERKVFALLWGVGNHGGGPSRADLRDVNKLIKERDGCDIKHSTPETYFKDLRRIKNKLPEYKSDLNPWAVGCYTSMIRIKQKHRLLENEIYSLEKMASAAAVNGLMKYPYEQIHQVLCDLMVCQFHDILPGSSTEPAEECALRMMDHGLEIVSRLKAKAFFALAAGQKKARNNEIPIMVYNPHPFGVKTLVECEFNLPDFRPKETFTQVEVYSNGKLLPSQVEQEISNVPVDWRKRVVFLAELEPGRMNRFDCRLKVINKKLAPALKTKADKITFKTKKLEVVINTKTGLVDRYKINGRNCLAKRAFEPIV</sequence>
<proteinExistence type="inferred from homology"/>
<dbReference type="InterPro" id="IPR011013">
    <property type="entry name" value="Gal_mutarotase_sf_dom"/>
</dbReference>
<dbReference type="SUPFAM" id="SSF88713">
    <property type="entry name" value="Glycoside hydrolase/deacetylase"/>
    <property type="match status" value="1"/>
</dbReference>
<dbReference type="InterPro" id="IPR015341">
    <property type="entry name" value="Glyco_hydro_38_cen"/>
</dbReference>
<reference evidence="6" key="1">
    <citation type="journal article" date="2014" name="Front. Microbiol.">
        <title>High frequency of phylogenetically diverse reductive dehalogenase-homologous genes in deep subseafloor sedimentary metagenomes.</title>
        <authorList>
            <person name="Kawai M."/>
            <person name="Futagami T."/>
            <person name="Toyoda A."/>
            <person name="Takaki Y."/>
            <person name="Nishi S."/>
            <person name="Hori S."/>
            <person name="Arai W."/>
            <person name="Tsubouchi T."/>
            <person name="Morono Y."/>
            <person name="Uchiyama I."/>
            <person name="Ito T."/>
            <person name="Fujiyama A."/>
            <person name="Inagaki F."/>
            <person name="Takami H."/>
        </authorList>
    </citation>
    <scope>NUCLEOTIDE SEQUENCE</scope>
    <source>
        <strain evidence="6">Expedition CK06-06</strain>
    </source>
</reference>
<feature type="domain" description="Glycoside hydrolase family 38 central" evidence="5">
    <location>
        <begin position="271"/>
        <end position="346"/>
    </location>
</feature>
<dbReference type="GO" id="GO:0006013">
    <property type="term" value="P:mannose metabolic process"/>
    <property type="evidence" value="ECO:0007669"/>
    <property type="project" value="InterPro"/>
</dbReference>
<dbReference type="GO" id="GO:0004559">
    <property type="term" value="F:alpha-mannosidase activity"/>
    <property type="evidence" value="ECO:0007669"/>
    <property type="project" value="InterPro"/>
</dbReference>
<dbReference type="InterPro" id="IPR000602">
    <property type="entry name" value="Glyco_hydro_38_N"/>
</dbReference>
<dbReference type="Pfam" id="PF01074">
    <property type="entry name" value="Glyco_hydro_38N"/>
    <property type="match status" value="1"/>
</dbReference>
<dbReference type="SMART" id="SM00872">
    <property type="entry name" value="Alpha-mann_mid"/>
    <property type="match status" value="1"/>
</dbReference>
<protein>
    <recommendedName>
        <fullName evidence="5">Glycoside hydrolase family 38 central domain-containing protein</fullName>
    </recommendedName>
</protein>
<dbReference type="InterPro" id="IPR011330">
    <property type="entry name" value="Glyco_hydro/deAcase_b/a-brl"/>
</dbReference>
<name>X1FEN9_9ZZZZ</name>
<keyword evidence="4" id="KW-0326">Glycosidase</keyword>
<dbReference type="EMBL" id="BARU01001005">
    <property type="protein sequence ID" value="GAH27889.1"/>
    <property type="molecule type" value="Genomic_DNA"/>
</dbReference>
<comment type="caution">
    <text evidence="6">The sequence shown here is derived from an EMBL/GenBank/DDBJ whole genome shotgun (WGS) entry which is preliminary data.</text>
</comment>
<dbReference type="SUPFAM" id="SSF88688">
    <property type="entry name" value="Families 57/38 glycoside transferase middle domain"/>
    <property type="match status" value="1"/>
</dbReference>
<evidence type="ECO:0000256" key="2">
    <source>
        <dbReference type="ARBA" id="ARBA00022723"/>
    </source>
</evidence>